<accession>A0ABZ0PVQ3</accession>
<dbReference type="Pfam" id="PF11769">
    <property type="entry name" value="DUF3313"/>
    <property type="match status" value="1"/>
</dbReference>
<dbReference type="PROSITE" id="PS51257">
    <property type="entry name" value="PROKAR_LIPOPROTEIN"/>
    <property type="match status" value="1"/>
</dbReference>
<feature type="signal peptide" evidence="1">
    <location>
        <begin position="1"/>
        <end position="20"/>
    </location>
</feature>
<proteinExistence type="predicted"/>
<dbReference type="RefSeq" id="WP_318643869.1">
    <property type="nucleotide sequence ID" value="NZ_CP137892.1"/>
</dbReference>
<reference evidence="2 3" key="1">
    <citation type="submission" date="2023-11" db="EMBL/GenBank/DDBJ databases">
        <title>Complete genome of Pseudomonas benzenivorans BA3361.</title>
        <authorList>
            <person name="Shin S.Y."/>
            <person name="Song J."/>
            <person name="Kang H."/>
        </authorList>
    </citation>
    <scope>NUCLEOTIDE SEQUENCE [LARGE SCALE GENOMIC DNA]</scope>
    <source>
        <strain evidence="2 3">HNIBRBA3361</strain>
    </source>
</reference>
<name>A0ABZ0PVQ3_9PSED</name>
<keyword evidence="3" id="KW-1185">Reference proteome</keyword>
<evidence type="ECO:0000256" key="1">
    <source>
        <dbReference type="SAM" id="SignalP"/>
    </source>
</evidence>
<sequence length="217" mass="23346">MQMKALVVTGLAAALLAGCASDTPQPAQYSGFLGDYAKLRPAQSASGAKVMRWVAADFDPQRYAAVLVEKPQFYPSPQPSPQVSQQTLDEIASYLQLALQRELAGRLRIVTRAGPDTLVLRSAISAIHLSPEGLKAYEVVPIALVAAAASTAAGTRDLDSEIFVELEARDGGDSRVVAQVVRKGHGLPLENDQTQLRLEDIRPALDAWARDARNFKP</sequence>
<dbReference type="Proteomes" id="UP001305928">
    <property type="component" value="Chromosome"/>
</dbReference>
<evidence type="ECO:0000313" key="2">
    <source>
        <dbReference type="EMBL" id="WPC04732.1"/>
    </source>
</evidence>
<gene>
    <name evidence="2" type="ORF">SBP02_18550</name>
</gene>
<feature type="chain" id="PRO_5045780954" evidence="1">
    <location>
        <begin position="21"/>
        <end position="217"/>
    </location>
</feature>
<organism evidence="2 3">
    <name type="scientific">Pseudomonas benzenivorans</name>
    <dbReference type="NCBI Taxonomy" id="556533"/>
    <lineage>
        <taxon>Bacteria</taxon>
        <taxon>Pseudomonadati</taxon>
        <taxon>Pseudomonadota</taxon>
        <taxon>Gammaproteobacteria</taxon>
        <taxon>Pseudomonadales</taxon>
        <taxon>Pseudomonadaceae</taxon>
        <taxon>Pseudomonas</taxon>
    </lineage>
</organism>
<keyword evidence="1" id="KW-0732">Signal</keyword>
<dbReference type="EMBL" id="CP137892">
    <property type="protein sequence ID" value="WPC04732.1"/>
    <property type="molecule type" value="Genomic_DNA"/>
</dbReference>
<dbReference type="InterPro" id="IPR021747">
    <property type="entry name" value="DUF3313"/>
</dbReference>
<protein>
    <submittedName>
        <fullName evidence="2">DUF3313 domain-containing protein</fullName>
    </submittedName>
</protein>
<evidence type="ECO:0000313" key="3">
    <source>
        <dbReference type="Proteomes" id="UP001305928"/>
    </source>
</evidence>